<name>A0AAW1P8L5_9CHLO</name>
<gene>
    <name evidence="2" type="ORF">WJX72_005879</name>
</gene>
<dbReference type="InterPro" id="IPR014729">
    <property type="entry name" value="Rossmann-like_a/b/a_fold"/>
</dbReference>
<dbReference type="Pfam" id="PF00582">
    <property type="entry name" value="Usp"/>
    <property type="match status" value="1"/>
</dbReference>
<dbReference type="CDD" id="cd23659">
    <property type="entry name" value="USP_At3g01520-like"/>
    <property type="match status" value="1"/>
</dbReference>
<dbReference type="EMBL" id="JALJOR010000016">
    <property type="protein sequence ID" value="KAK9805202.1"/>
    <property type="molecule type" value="Genomic_DNA"/>
</dbReference>
<dbReference type="Proteomes" id="UP001489004">
    <property type="component" value="Unassembled WGS sequence"/>
</dbReference>
<evidence type="ECO:0000259" key="1">
    <source>
        <dbReference type="Pfam" id="PF00582"/>
    </source>
</evidence>
<dbReference type="Gene3D" id="3.40.50.620">
    <property type="entry name" value="HUPs"/>
    <property type="match status" value="1"/>
</dbReference>
<dbReference type="PANTHER" id="PTHR31964">
    <property type="entry name" value="ADENINE NUCLEOTIDE ALPHA HYDROLASES-LIKE SUPERFAMILY PROTEIN"/>
    <property type="match status" value="1"/>
</dbReference>
<reference evidence="2 3" key="1">
    <citation type="journal article" date="2024" name="Nat. Commun.">
        <title>Phylogenomics reveals the evolutionary origins of lichenization in chlorophyte algae.</title>
        <authorList>
            <person name="Puginier C."/>
            <person name="Libourel C."/>
            <person name="Otte J."/>
            <person name="Skaloud P."/>
            <person name="Haon M."/>
            <person name="Grisel S."/>
            <person name="Petersen M."/>
            <person name="Berrin J.G."/>
            <person name="Delaux P.M."/>
            <person name="Dal Grande F."/>
            <person name="Keller J."/>
        </authorList>
    </citation>
    <scope>NUCLEOTIDE SEQUENCE [LARGE SCALE GENOMIC DNA]</scope>
    <source>
        <strain evidence="2 3">SAG 2043</strain>
    </source>
</reference>
<dbReference type="PANTHER" id="PTHR31964:SF113">
    <property type="entry name" value="USPA DOMAIN-CONTAINING PROTEIN"/>
    <property type="match status" value="1"/>
</dbReference>
<dbReference type="AlphaFoldDB" id="A0AAW1P8L5"/>
<accession>A0AAW1P8L5</accession>
<dbReference type="InterPro" id="IPR006016">
    <property type="entry name" value="UspA"/>
</dbReference>
<dbReference type="SUPFAM" id="SSF52402">
    <property type="entry name" value="Adenine nucleotide alpha hydrolases-like"/>
    <property type="match status" value="1"/>
</dbReference>
<comment type="caution">
    <text evidence="2">The sequence shown here is derived from an EMBL/GenBank/DDBJ whole genome shotgun (WGS) entry which is preliminary data.</text>
</comment>
<organism evidence="2 3">
    <name type="scientific">[Myrmecia] bisecta</name>
    <dbReference type="NCBI Taxonomy" id="41462"/>
    <lineage>
        <taxon>Eukaryota</taxon>
        <taxon>Viridiplantae</taxon>
        <taxon>Chlorophyta</taxon>
        <taxon>core chlorophytes</taxon>
        <taxon>Trebouxiophyceae</taxon>
        <taxon>Trebouxiales</taxon>
        <taxon>Trebouxiaceae</taxon>
        <taxon>Myrmecia</taxon>
    </lineage>
</organism>
<protein>
    <recommendedName>
        <fullName evidence="1">UspA domain-containing protein</fullName>
    </recommendedName>
</protein>
<dbReference type="InterPro" id="IPR006015">
    <property type="entry name" value="Universal_stress_UspA"/>
</dbReference>
<evidence type="ECO:0000313" key="3">
    <source>
        <dbReference type="Proteomes" id="UP001489004"/>
    </source>
</evidence>
<dbReference type="PRINTS" id="PR01438">
    <property type="entry name" value="UNVRSLSTRESS"/>
</dbReference>
<feature type="domain" description="UspA" evidence="1">
    <location>
        <begin position="18"/>
        <end position="170"/>
    </location>
</feature>
<evidence type="ECO:0000313" key="2">
    <source>
        <dbReference type="EMBL" id="KAK9805202.1"/>
    </source>
</evidence>
<keyword evidence="3" id="KW-1185">Reference proteome</keyword>
<proteinExistence type="predicted"/>
<sequence length="170" mass="18970">MATLGQETSNLLTKRSWLIPVDDSDASEEALQWTLDNLFKKGDEIHFFHVVPLPVPEMVGGVGLGGVGDFIMADPDPKIDQKHIRDAQEFIQRRYIPRCEAGRVDYKIEIVHFGTDCDSVGAVICQRAEKLNAAGVVMAKHNRGRISEFFLGSVTKYCTHHSKQPVVVLH</sequence>